<protein>
    <submittedName>
        <fullName evidence="3">Aminotransferase</fullName>
    </submittedName>
</protein>
<name>A0A1C1YRQ9_9HYPH</name>
<dbReference type="STRING" id="1480615.AWJ14_12660"/>
<dbReference type="Gene3D" id="3.40.640.10">
    <property type="entry name" value="Type I PLP-dependent aspartate aminotransferase-like (Major domain)"/>
    <property type="match status" value="1"/>
</dbReference>
<dbReference type="InterPro" id="IPR015424">
    <property type="entry name" value="PyrdxlP-dep_Trfase"/>
</dbReference>
<organism evidence="3 4">
    <name type="scientific">Hoeflea olei</name>
    <dbReference type="NCBI Taxonomy" id="1480615"/>
    <lineage>
        <taxon>Bacteria</taxon>
        <taxon>Pseudomonadati</taxon>
        <taxon>Pseudomonadota</taxon>
        <taxon>Alphaproteobacteria</taxon>
        <taxon>Hyphomicrobiales</taxon>
        <taxon>Rhizobiaceae</taxon>
        <taxon>Hoeflea</taxon>
    </lineage>
</organism>
<dbReference type="GO" id="GO:0008483">
    <property type="term" value="F:transaminase activity"/>
    <property type="evidence" value="ECO:0007669"/>
    <property type="project" value="UniProtKB-KW"/>
</dbReference>
<proteinExistence type="inferred from homology"/>
<comment type="caution">
    <text evidence="3">The sequence shown here is derived from an EMBL/GenBank/DDBJ whole genome shotgun (WGS) entry which is preliminary data.</text>
</comment>
<comment type="similarity">
    <text evidence="1 2">Belongs to the DegT/DnrJ/EryC1 family.</text>
</comment>
<dbReference type="PANTHER" id="PTHR30244">
    <property type="entry name" value="TRANSAMINASE"/>
    <property type="match status" value="1"/>
</dbReference>
<dbReference type="Proteomes" id="UP000094795">
    <property type="component" value="Unassembled WGS sequence"/>
</dbReference>
<dbReference type="PANTHER" id="PTHR30244:SF34">
    <property type="entry name" value="DTDP-4-AMINO-4,6-DIDEOXYGALACTOSE TRANSAMINASE"/>
    <property type="match status" value="1"/>
</dbReference>
<dbReference type="SUPFAM" id="SSF53383">
    <property type="entry name" value="PLP-dependent transferases"/>
    <property type="match status" value="1"/>
</dbReference>
<keyword evidence="3" id="KW-0032">Aminotransferase</keyword>
<dbReference type="InterPro" id="IPR000653">
    <property type="entry name" value="DegT/StrS_aminotransferase"/>
</dbReference>
<dbReference type="Pfam" id="PF01041">
    <property type="entry name" value="DegT_DnrJ_EryC1"/>
    <property type="match status" value="1"/>
</dbReference>
<dbReference type="InterPro" id="IPR015422">
    <property type="entry name" value="PyrdxlP-dep_Trfase_small"/>
</dbReference>
<keyword evidence="2" id="KW-0663">Pyridoxal phosphate</keyword>
<dbReference type="OrthoDB" id="9768668at2"/>
<evidence type="ECO:0000256" key="2">
    <source>
        <dbReference type="RuleBase" id="RU004508"/>
    </source>
</evidence>
<dbReference type="GO" id="GO:0030170">
    <property type="term" value="F:pyridoxal phosphate binding"/>
    <property type="evidence" value="ECO:0007669"/>
    <property type="project" value="TreeGrafter"/>
</dbReference>
<accession>A0A1C1YRQ9</accession>
<reference evidence="3 4" key="1">
    <citation type="submission" date="2015-12" db="EMBL/GenBank/DDBJ databases">
        <authorList>
            <person name="Shamseldin A."/>
            <person name="Moawad H."/>
            <person name="Abd El-Rahim W.M."/>
            <person name="Sadowsky M.J."/>
        </authorList>
    </citation>
    <scope>NUCLEOTIDE SEQUENCE [LARGE SCALE GENOMIC DNA]</scope>
    <source>
        <strain evidence="3 4">JC234</strain>
    </source>
</reference>
<dbReference type="EMBL" id="LQZT01000048">
    <property type="protein sequence ID" value="OCW56057.1"/>
    <property type="molecule type" value="Genomic_DNA"/>
</dbReference>
<sequence length="413" mass="44218">MKPFTGSFTQQEALDGEAIAAATAVLQSGRLHRYNTDPGELSKASELEQAYAAYQGARYCLACASGGYALAIALRAAGLKPGEAVLTNAFTLAPVPGAIAAAGGRPVLVEITQDLVLDLDDLARKAQASEARFLLLSNMRGHLADMERLAEIVREAGLTLIEDCAHTMGAAWNGRKSGSFGLAGCFSTQTYKHLNSGEGGLLTSDDAEFMARAIILSGSYMLYERHGAAPARDVFERIRLETPNMSGRMDNLRAAILLPQLARLEGNIRRWNERYRALEEGLAGVEGLVLPHRPAGESYVGSSIQFRLPGLGPHGCEAFVAACRALGVELKWFGAPEPQAFTSTHRSWTYVDPQHLPETDRVLAGLFDMRLPLTFSLDDCRHIAAIIALCARRVLAGDVAEAAQGAATAGHAD</sequence>
<evidence type="ECO:0000256" key="1">
    <source>
        <dbReference type="ARBA" id="ARBA00037999"/>
    </source>
</evidence>
<dbReference type="RefSeq" id="WP_083220380.1">
    <property type="nucleotide sequence ID" value="NZ_LQZT01000048.1"/>
</dbReference>
<dbReference type="AlphaFoldDB" id="A0A1C1YRQ9"/>
<keyword evidence="4" id="KW-1185">Reference proteome</keyword>
<evidence type="ECO:0000313" key="3">
    <source>
        <dbReference type="EMBL" id="OCW56057.1"/>
    </source>
</evidence>
<gene>
    <name evidence="3" type="ORF">AWJ14_12660</name>
</gene>
<dbReference type="Gene3D" id="3.90.1150.10">
    <property type="entry name" value="Aspartate Aminotransferase, domain 1"/>
    <property type="match status" value="1"/>
</dbReference>
<keyword evidence="3" id="KW-0808">Transferase</keyword>
<dbReference type="InterPro" id="IPR015421">
    <property type="entry name" value="PyrdxlP-dep_Trfase_major"/>
</dbReference>
<dbReference type="GO" id="GO:0000271">
    <property type="term" value="P:polysaccharide biosynthetic process"/>
    <property type="evidence" value="ECO:0007669"/>
    <property type="project" value="TreeGrafter"/>
</dbReference>
<evidence type="ECO:0000313" key="4">
    <source>
        <dbReference type="Proteomes" id="UP000094795"/>
    </source>
</evidence>